<reference evidence="6" key="1">
    <citation type="submission" date="2016-10" db="EMBL/GenBank/DDBJ databases">
        <authorList>
            <person name="de Groot N.N."/>
        </authorList>
    </citation>
    <scope>NUCLEOTIDE SEQUENCE</scope>
</reference>
<feature type="domain" description="Glutamine amidotransferase type-2" evidence="5">
    <location>
        <begin position="1"/>
        <end position="212"/>
    </location>
</feature>
<evidence type="ECO:0000313" key="6">
    <source>
        <dbReference type="EMBL" id="SFV90276.1"/>
    </source>
</evidence>
<dbReference type="GO" id="GO:0004066">
    <property type="term" value="F:asparagine synthase (glutamine-hydrolyzing) activity"/>
    <property type="evidence" value="ECO:0007669"/>
    <property type="project" value="UniProtKB-EC"/>
</dbReference>
<comment type="similarity">
    <text evidence="1">Belongs to the asparagine synthetase family.</text>
</comment>
<dbReference type="InterPro" id="IPR033738">
    <property type="entry name" value="AsnB_N"/>
</dbReference>
<dbReference type="InterPro" id="IPR051786">
    <property type="entry name" value="ASN_synthetase/amidase"/>
</dbReference>
<dbReference type="EMBL" id="FPIB01000012">
    <property type="protein sequence ID" value="SFV90276.1"/>
    <property type="molecule type" value="Genomic_DNA"/>
</dbReference>
<name>A0A1W1E933_9ZZZZ</name>
<dbReference type="PANTHER" id="PTHR43284">
    <property type="entry name" value="ASPARAGINE SYNTHETASE (GLUTAMINE-HYDROLYZING)"/>
    <property type="match status" value="1"/>
</dbReference>
<dbReference type="InterPro" id="IPR006426">
    <property type="entry name" value="Asn_synth_AEB"/>
</dbReference>
<sequence>MSVVFGIFRRDDKSIDPKEAKAFAQACAWWEPDALEYALQGSLLLGQATLYNTPQSHYEHLPLRQEGYIAAIDARIDNREELALSLELPNKPLSQIGDGTFILAAYKKWGEACVDKLQGDFTFVIWDETQKALFCAKDFIGTRPFYYYADETYVIFSSDLRGMHVHPKVPKTLREASIVNYLVYGFLSELDKTFFEGVKRLEGGCRMRIDTTSLNIERYWHPNRIKKIDLPNKQAYATELRRLLEDAVKARMRTAYNVSAHLSGGLDSSPICVLAARELAKEGKRLDAYVWQHPPHPDEDPMHHEIRYPELLAKQEKMRLHYSHLDAEMIYRGMQRDSLFFDGEMQLWYEEEYRPLYQASGVRTVLSGWGGDELATQHAYAFYAETFRRGEWGYLWRALRARWQREGGGVKSLLKLIYFKILVPQLPNSWYCKLPKVHCKRPNFSHIAPHLRPLAETIEAQRNHVFSRNTSPTLADDTRRAWENGHLQSRLESWALQGKRWKVEYAYPLLDRRLVELALSIPARYMIADGFDRSVYREAVSDLLPKEIIWGIHKSEPRRWEKVGNIQKELYRKIIEDTEEAEENFSFSPAAFKETNCFTLGYLHRSKTAF</sequence>
<dbReference type="SUPFAM" id="SSF52402">
    <property type="entry name" value="Adenine nucleotide alpha hydrolases-like"/>
    <property type="match status" value="1"/>
</dbReference>
<protein>
    <submittedName>
        <fullName evidence="6">Asparagine synthetase [glutamine-hydrolyzing]</fullName>
        <ecNumber evidence="6">6.3.5.4</ecNumber>
    </submittedName>
</protein>
<keyword evidence="3" id="KW-0067">ATP-binding</keyword>
<dbReference type="EC" id="6.3.5.4" evidence="6"/>
<gene>
    <name evidence="6" type="ORF">MNB_SV-4-1114</name>
</gene>
<evidence type="ECO:0000256" key="2">
    <source>
        <dbReference type="ARBA" id="ARBA00022741"/>
    </source>
</evidence>
<dbReference type="Gene3D" id="3.40.50.620">
    <property type="entry name" value="HUPs"/>
    <property type="match status" value="2"/>
</dbReference>
<dbReference type="Gene3D" id="3.60.20.10">
    <property type="entry name" value="Glutamine Phosphoribosylpyrophosphate, subunit 1, domain 1"/>
    <property type="match status" value="1"/>
</dbReference>
<keyword evidence="4" id="KW-0315">Glutamine amidotransferase</keyword>
<evidence type="ECO:0000259" key="5">
    <source>
        <dbReference type="PROSITE" id="PS51278"/>
    </source>
</evidence>
<dbReference type="Pfam" id="PF00733">
    <property type="entry name" value="Asn_synthase"/>
    <property type="match status" value="1"/>
</dbReference>
<accession>A0A1W1E933</accession>
<keyword evidence="2" id="KW-0547">Nucleotide-binding</keyword>
<dbReference type="InterPro" id="IPR014729">
    <property type="entry name" value="Rossmann-like_a/b/a_fold"/>
</dbReference>
<dbReference type="CDD" id="cd01991">
    <property type="entry name" value="Asn_synthase_B_C"/>
    <property type="match status" value="1"/>
</dbReference>
<evidence type="ECO:0000256" key="1">
    <source>
        <dbReference type="ARBA" id="ARBA00005752"/>
    </source>
</evidence>
<organism evidence="6">
    <name type="scientific">hydrothermal vent metagenome</name>
    <dbReference type="NCBI Taxonomy" id="652676"/>
    <lineage>
        <taxon>unclassified sequences</taxon>
        <taxon>metagenomes</taxon>
        <taxon>ecological metagenomes</taxon>
    </lineage>
</organism>
<dbReference type="InterPro" id="IPR017932">
    <property type="entry name" value="GATase_2_dom"/>
</dbReference>
<evidence type="ECO:0000256" key="4">
    <source>
        <dbReference type="ARBA" id="ARBA00022962"/>
    </source>
</evidence>
<dbReference type="AlphaFoldDB" id="A0A1W1E933"/>
<dbReference type="PIRSF" id="PIRSF001589">
    <property type="entry name" value="Asn_synthetase_glu-h"/>
    <property type="match status" value="1"/>
</dbReference>
<dbReference type="PROSITE" id="PS51278">
    <property type="entry name" value="GATASE_TYPE_2"/>
    <property type="match status" value="1"/>
</dbReference>
<dbReference type="InterPro" id="IPR029055">
    <property type="entry name" value="Ntn_hydrolases_N"/>
</dbReference>
<proteinExistence type="inferred from homology"/>
<dbReference type="PANTHER" id="PTHR43284:SF1">
    <property type="entry name" value="ASPARAGINE SYNTHETASE"/>
    <property type="match status" value="1"/>
</dbReference>
<dbReference type="SUPFAM" id="SSF56235">
    <property type="entry name" value="N-terminal nucleophile aminohydrolases (Ntn hydrolases)"/>
    <property type="match status" value="1"/>
</dbReference>
<dbReference type="Pfam" id="PF13537">
    <property type="entry name" value="GATase_7"/>
    <property type="match status" value="1"/>
</dbReference>
<keyword evidence="6" id="KW-0436">Ligase</keyword>
<dbReference type="GO" id="GO:0006529">
    <property type="term" value="P:asparagine biosynthetic process"/>
    <property type="evidence" value="ECO:0007669"/>
    <property type="project" value="InterPro"/>
</dbReference>
<evidence type="ECO:0000256" key="3">
    <source>
        <dbReference type="ARBA" id="ARBA00022840"/>
    </source>
</evidence>
<dbReference type="CDD" id="cd00712">
    <property type="entry name" value="AsnB"/>
    <property type="match status" value="1"/>
</dbReference>
<dbReference type="GO" id="GO:0005524">
    <property type="term" value="F:ATP binding"/>
    <property type="evidence" value="ECO:0007669"/>
    <property type="project" value="UniProtKB-KW"/>
</dbReference>
<dbReference type="InterPro" id="IPR001962">
    <property type="entry name" value="Asn_synthase"/>
</dbReference>